<accession>A0ABT8PSQ0</accession>
<dbReference type="Proteomes" id="UP001174867">
    <property type="component" value="Unassembled WGS sequence"/>
</dbReference>
<dbReference type="RefSeq" id="WP_301697461.1">
    <property type="nucleotide sequence ID" value="NZ_JAUJYW010000002.1"/>
</dbReference>
<comment type="caution">
    <text evidence="2">The sequence shown here is derived from an EMBL/GenBank/DDBJ whole genome shotgun (WGS) entry which is preliminary data.</text>
</comment>
<protein>
    <submittedName>
        <fullName evidence="2">Uncharacterized protein</fullName>
    </submittedName>
</protein>
<evidence type="ECO:0000256" key="1">
    <source>
        <dbReference type="SAM" id="Phobius"/>
    </source>
</evidence>
<keyword evidence="3" id="KW-1185">Reference proteome</keyword>
<keyword evidence="1" id="KW-0472">Membrane</keyword>
<evidence type="ECO:0000313" key="2">
    <source>
        <dbReference type="EMBL" id="MDN8599032.1"/>
    </source>
</evidence>
<name>A0ABT8PSQ0_9ENTR</name>
<keyword evidence="1" id="KW-0812">Transmembrane</keyword>
<reference evidence="2 3" key="1">
    <citation type="submission" date="2023-07" db="EMBL/GenBank/DDBJ databases">
        <title>Citrobacter selenititolerans sp. nov., isolated from seleniferous soil.</title>
        <authorList>
            <person name="Zhang S."/>
            <person name="Li K."/>
            <person name="Peng J."/>
            <person name="Wang H."/>
            <person name="Sun J."/>
            <person name="Guo Y."/>
        </authorList>
    </citation>
    <scope>NUCLEOTIDE SEQUENCE [LARGE SCALE GENOMIC DNA]</scope>
    <source>
        <strain evidence="2 3">S2-9</strain>
    </source>
</reference>
<proteinExistence type="predicted"/>
<sequence>MDIIHLLEVLNPLEKVVTVKIDNDKSVFETTGEFLIAIAPTLIAVFAMWYSYKQFKTSLRSQSEQFKLGMNQQINTLKINTKLATEVELMKDDCKVLRETFVSYVDITSLLYNNKLDYKQYSLLTGEEAIKRRDLAHENIMVYSSKFSQTRMLLISYLNLADPDERTFYDCIVAIGYCAFNGDGTGNDLGKLQGEGAIHCFELIKKKRQAILGLAETITD</sequence>
<evidence type="ECO:0000313" key="3">
    <source>
        <dbReference type="Proteomes" id="UP001174867"/>
    </source>
</evidence>
<dbReference type="EMBL" id="JAUJYW010000002">
    <property type="protein sequence ID" value="MDN8599032.1"/>
    <property type="molecule type" value="Genomic_DNA"/>
</dbReference>
<feature type="transmembrane region" description="Helical" evidence="1">
    <location>
        <begin position="34"/>
        <end position="52"/>
    </location>
</feature>
<keyword evidence="1" id="KW-1133">Transmembrane helix</keyword>
<organism evidence="2 3">
    <name type="scientific">Citrobacter enshiensis</name>
    <dbReference type="NCBI Taxonomy" id="2971264"/>
    <lineage>
        <taxon>Bacteria</taxon>
        <taxon>Pseudomonadati</taxon>
        <taxon>Pseudomonadota</taxon>
        <taxon>Gammaproteobacteria</taxon>
        <taxon>Enterobacterales</taxon>
        <taxon>Enterobacteriaceae</taxon>
        <taxon>Citrobacter</taxon>
    </lineage>
</organism>
<gene>
    <name evidence="2" type="ORF">Q0A17_06335</name>
</gene>